<proteinExistence type="predicted"/>
<keyword evidence="1" id="KW-1185">Reference proteome</keyword>
<name>A0A1I7YEH1_9BILA</name>
<sequence length="86" mass="9540">MHCGNNFKPCIFAPKSINIVFSHELASTSLHFNAAGHGWTVFAEPSALKRMVETVTAVTCPHIRGLVTAEVTCFYLVSDYDYFVTK</sequence>
<organism evidence="1 2">
    <name type="scientific">Steinernema glaseri</name>
    <dbReference type="NCBI Taxonomy" id="37863"/>
    <lineage>
        <taxon>Eukaryota</taxon>
        <taxon>Metazoa</taxon>
        <taxon>Ecdysozoa</taxon>
        <taxon>Nematoda</taxon>
        <taxon>Chromadorea</taxon>
        <taxon>Rhabditida</taxon>
        <taxon>Tylenchina</taxon>
        <taxon>Panagrolaimomorpha</taxon>
        <taxon>Strongyloidoidea</taxon>
        <taxon>Steinernematidae</taxon>
        <taxon>Steinernema</taxon>
    </lineage>
</organism>
<evidence type="ECO:0000313" key="1">
    <source>
        <dbReference type="Proteomes" id="UP000095287"/>
    </source>
</evidence>
<evidence type="ECO:0000313" key="2">
    <source>
        <dbReference type="WBParaSite" id="L893_g15559.t1"/>
    </source>
</evidence>
<dbReference type="WBParaSite" id="L893_g15559.t1">
    <property type="protein sequence ID" value="L893_g15559.t1"/>
    <property type="gene ID" value="L893_g15559"/>
</dbReference>
<protein>
    <submittedName>
        <fullName evidence="2">Abhydrolase_4 domain-containing protein</fullName>
    </submittedName>
</protein>
<reference evidence="2" key="1">
    <citation type="submission" date="2016-11" db="UniProtKB">
        <authorList>
            <consortium name="WormBaseParasite"/>
        </authorList>
    </citation>
    <scope>IDENTIFICATION</scope>
</reference>
<dbReference type="Proteomes" id="UP000095287">
    <property type="component" value="Unplaced"/>
</dbReference>
<dbReference type="AlphaFoldDB" id="A0A1I7YEH1"/>
<accession>A0A1I7YEH1</accession>